<dbReference type="EMBL" id="LXQA010184242">
    <property type="protein sequence ID" value="MCI31040.1"/>
    <property type="molecule type" value="Genomic_DNA"/>
</dbReference>
<feature type="compositionally biased region" description="Low complexity" evidence="1">
    <location>
        <begin position="1"/>
        <end position="14"/>
    </location>
</feature>
<comment type="caution">
    <text evidence="2">The sequence shown here is derived from an EMBL/GenBank/DDBJ whole genome shotgun (WGS) entry which is preliminary data.</text>
</comment>
<evidence type="ECO:0000313" key="3">
    <source>
        <dbReference type="Proteomes" id="UP000265520"/>
    </source>
</evidence>
<feature type="non-terminal residue" evidence="2">
    <location>
        <position position="1"/>
    </location>
</feature>
<proteinExistence type="predicted"/>
<evidence type="ECO:0000256" key="1">
    <source>
        <dbReference type="SAM" id="MobiDB-lite"/>
    </source>
</evidence>
<name>A0A392R5H6_9FABA</name>
<dbReference type="Proteomes" id="UP000265520">
    <property type="component" value="Unassembled WGS sequence"/>
</dbReference>
<organism evidence="2 3">
    <name type="scientific">Trifolium medium</name>
    <dbReference type="NCBI Taxonomy" id="97028"/>
    <lineage>
        <taxon>Eukaryota</taxon>
        <taxon>Viridiplantae</taxon>
        <taxon>Streptophyta</taxon>
        <taxon>Embryophyta</taxon>
        <taxon>Tracheophyta</taxon>
        <taxon>Spermatophyta</taxon>
        <taxon>Magnoliopsida</taxon>
        <taxon>eudicotyledons</taxon>
        <taxon>Gunneridae</taxon>
        <taxon>Pentapetalae</taxon>
        <taxon>rosids</taxon>
        <taxon>fabids</taxon>
        <taxon>Fabales</taxon>
        <taxon>Fabaceae</taxon>
        <taxon>Papilionoideae</taxon>
        <taxon>50 kb inversion clade</taxon>
        <taxon>NPAAA clade</taxon>
        <taxon>Hologalegina</taxon>
        <taxon>IRL clade</taxon>
        <taxon>Trifolieae</taxon>
        <taxon>Trifolium</taxon>
    </lineage>
</organism>
<dbReference type="AlphaFoldDB" id="A0A392R5H6"/>
<keyword evidence="3" id="KW-1185">Reference proteome</keyword>
<feature type="region of interest" description="Disordered" evidence="1">
    <location>
        <begin position="1"/>
        <end position="48"/>
    </location>
</feature>
<reference evidence="2 3" key="1">
    <citation type="journal article" date="2018" name="Front. Plant Sci.">
        <title>Red Clover (Trifolium pratense) and Zigzag Clover (T. medium) - A Picture of Genomic Similarities and Differences.</title>
        <authorList>
            <person name="Dluhosova J."/>
            <person name="Istvanek J."/>
            <person name="Nedelnik J."/>
            <person name="Repkova J."/>
        </authorList>
    </citation>
    <scope>NUCLEOTIDE SEQUENCE [LARGE SCALE GENOMIC DNA]</scope>
    <source>
        <strain evidence="3">cv. 10/8</strain>
        <tissue evidence="2">Leaf</tissue>
    </source>
</reference>
<protein>
    <submittedName>
        <fullName evidence="2">Uncharacterized protein</fullName>
    </submittedName>
</protein>
<evidence type="ECO:0000313" key="2">
    <source>
        <dbReference type="EMBL" id="MCI31040.1"/>
    </source>
</evidence>
<feature type="compositionally biased region" description="Basic and acidic residues" evidence="1">
    <location>
        <begin position="38"/>
        <end position="48"/>
    </location>
</feature>
<accession>A0A392R5H6</accession>
<sequence length="48" mass="4961">PQRSGSNGSNRNGSDWVMVRNKESGGNGGVKSGSSGLKGDRQAQGDRK</sequence>